<dbReference type="RefSeq" id="WP_176239657.1">
    <property type="nucleotide sequence ID" value="NZ_AP024412.1"/>
</dbReference>
<keyword evidence="2" id="KW-1185">Reference proteome</keyword>
<protein>
    <recommendedName>
        <fullName evidence="3">DUF3021 domain-containing protein</fullName>
    </recommendedName>
</protein>
<proteinExistence type="predicted"/>
<name>A0A7U9XVX8_9MOLU</name>
<dbReference type="Proteomes" id="UP000620133">
    <property type="component" value="Chromosome"/>
</dbReference>
<sequence length="135" mass="15810">MKKYADIYLKSFFFMSLLFLILSIIVYRRTDLKMPFALVSYGIFIVSIFLSFSIWLFKLEEGNGLIHAIIGYLVLIPAILVIRNVYGTALFRFSSFIYIVFIFVGIIYGIVFYIVSKKYKKEVDQLNDMINHKES</sequence>
<accession>A0A7U9XVX8</accession>
<dbReference type="AlphaFoldDB" id="A0A7U9XVX8"/>
<organism evidence="1 2">
    <name type="scientific">Mariniplasma anaerobium</name>
    <dbReference type="NCBI Taxonomy" id="2735436"/>
    <lineage>
        <taxon>Bacteria</taxon>
        <taxon>Bacillati</taxon>
        <taxon>Mycoplasmatota</taxon>
        <taxon>Mollicutes</taxon>
        <taxon>Acholeplasmatales</taxon>
        <taxon>Acholeplasmataceae</taxon>
        <taxon>Mariniplasma</taxon>
    </lineage>
</organism>
<dbReference type="EMBL" id="AP024412">
    <property type="protein sequence ID" value="BCR35428.1"/>
    <property type="molecule type" value="Genomic_DNA"/>
</dbReference>
<reference evidence="1" key="1">
    <citation type="submission" date="2021-01" db="EMBL/GenBank/DDBJ databases">
        <title>Draft genome sequence of Acholeplasmataceae bacterium strain Mahy22.</title>
        <authorList>
            <person name="Watanabe M."/>
            <person name="Kojima H."/>
            <person name="Fukui M."/>
        </authorList>
    </citation>
    <scope>NUCLEOTIDE SEQUENCE</scope>
    <source>
        <strain evidence="1">Mahy22</strain>
    </source>
</reference>
<evidence type="ECO:0000313" key="2">
    <source>
        <dbReference type="Proteomes" id="UP000620133"/>
    </source>
</evidence>
<gene>
    <name evidence="1" type="ORF">MPAN_003210</name>
</gene>
<dbReference type="KEGG" id="manr:MPAN_003210"/>
<evidence type="ECO:0000313" key="1">
    <source>
        <dbReference type="EMBL" id="BCR35428.1"/>
    </source>
</evidence>
<evidence type="ECO:0008006" key="3">
    <source>
        <dbReference type="Google" id="ProtNLM"/>
    </source>
</evidence>